<feature type="domain" description="Helicase ATP-binding" evidence="18">
    <location>
        <begin position="408"/>
        <end position="751"/>
    </location>
</feature>
<keyword evidence="13" id="KW-0413">Isomerase</keyword>
<dbReference type="PROSITE" id="PS50118">
    <property type="entry name" value="HMG_BOX_2"/>
    <property type="match status" value="1"/>
</dbReference>
<keyword evidence="5" id="KW-0479">Metal-binding</keyword>
<keyword evidence="7" id="KW-0378">Hydrolase</keyword>
<reference evidence="19" key="1">
    <citation type="journal article" date="2020" name="J Insects Food Feed">
        <title>The yellow mealworm (Tenebrio molitor) genome: a resource for the emerging insects as food and feed industry.</title>
        <authorList>
            <person name="Eriksson T."/>
            <person name="Andere A."/>
            <person name="Kelstrup H."/>
            <person name="Emery V."/>
            <person name="Picard C."/>
        </authorList>
    </citation>
    <scope>NUCLEOTIDE SEQUENCE</scope>
    <source>
        <strain evidence="19">Stoneville</strain>
        <tissue evidence="19">Whole head</tissue>
    </source>
</reference>
<dbReference type="InterPro" id="IPR036910">
    <property type="entry name" value="HMG_box_dom_sf"/>
</dbReference>
<dbReference type="SMART" id="SM00491">
    <property type="entry name" value="HELICc2"/>
    <property type="match status" value="1"/>
</dbReference>
<keyword evidence="11" id="KW-0411">Iron-sulfur</keyword>
<protein>
    <recommendedName>
        <fullName evidence="21">DNA helicase</fullName>
    </recommendedName>
</protein>
<keyword evidence="6" id="KW-0547">Nucleotide-binding</keyword>
<dbReference type="PROSITE" id="PS51193">
    <property type="entry name" value="HELICASE_ATP_BIND_2"/>
    <property type="match status" value="1"/>
</dbReference>
<dbReference type="SUPFAM" id="SSF52540">
    <property type="entry name" value="P-loop containing nucleoside triphosphate hydrolases"/>
    <property type="match status" value="1"/>
</dbReference>
<dbReference type="GO" id="GO:0031047">
    <property type="term" value="P:regulatory ncRNA-mediated gene silencing"/>
    <property type="evidence" value="ECO:0007669"/>
    <property type="project" value="UniProtKB-KW"/>
</dbReference>
<proteinExistence type="inferred from homology"/>
<dbReference type="Proteomes" id="UP000719412">
    <property type="component" value="Unassembled WGS sequence"/>
</dbReference>
<evidence type="ECO:0000256" key="8">
    <source>
        <dbReference type="ARBA" id="ARBA00022806"/>
    </source>
</evidence>
<reference evidence="19" key="2">
    <citation type="submission" date="2021-08" db="EMBL/GenBank/DDBJ databases">
        <authorList>
            <person name="Eriksson T."/>
        </authorList>
    </citation>
    <scope>NUCLEOTIDE SEQUENCE</scope>
    <source>
        <strain evidence="19">Stoneville</strain>
        <tissue evidence="19">Whole head</tissue>
    </source>
</reference>
<dbReference type="Gene3D" id="1.10.30.10">
    <property type="entry name" value="High mobility group box domain"/>
    <property type="match status" value="1"/>
</dbReference>
<feature type="DNA-binding region" description="HMG box" evidence="15">
    <location>
        <begin position="4"/>
        <end position="63"/>
    </location>
</feature>
<evidence type="ECO:0000259" key="18">
    <source>
        <dbReference type="PROSITE" id="PS51193"/>
    </source>
</evidence>
<dbReference type="EMBL" id="JABDTM020023644">
    <property type="protein sequence ID" value="KAH0815042.1"/>
    <property type="molecule type" value="Genomic_DNA"/>
</dbReference>
<dbReference type="InterPro" id="IPR024970">
    <property type="entry name" value="Maelstrom"/>
</dbReference>
<dbReference type="InterPro" id="IPR013020">
    <property type="entry name" value="Rad3/Chl1-like"/>
</dbReference>
<keyword evidence="20" id="KW-1185">Reference proteome</keyword>
<evidence type="ECO:0000256" key="5">
    <source>
        <dbReference type="ARBA" id="ARBA00022723"/>
    </source>
</evidence>
<dbReference type="InterPro" id="IPR009071">
    <property type="entry name" value="HMG_box_dom"/>
</dbReference>
<keyword evidence="15" id="KW-0238">DNA-binding</keyword>
<keyword evidence="12" id="KW-0943">RNA-mediated gene silencing</keyword>
<dbReference type="GO" id="GO:0003678">
    <property type="term" value="F:DNA helicase activity"/>
    <property type="evidence" value="ECO:0007669"/>
    <property type="project" value="InterPro"/>
</dbReference>
<dbReference type="GO" id="GO:0005524">
    <property type="term" value="F:ATP binding"/>
    <property type="evidence" value="ECO:0007669"/>
    <property type="project" value="UniProtKB-KW"/>
</dbReference>
<dbReference type="InterPro" id="IPR014013">
    <property type="entry name" value="Helic_SF1/SF2_ATP-bd_DinG/Rad3"/>
</dbReference>
<evidence type="ECO:0000256" key="16">
    <source>
        <dbReference type="SAM" id="Coils"/>
    </source>
</evidence>
<organism evidence="19 20">
    <name type="scientific">Tenebrio molitor</name>
    <name type="common">Yellow mealworm beetle</name>
    <dbReference type="NCBI Taxonomy" id="7067"/>
    <lineage>
        <taxon>Eukaryota</taxon>
        <taxon>Metazoa</taxon>
        <taxon>Ecdysozoa</taxon>
        <taxon>Arthropoda</taxon>
        <taxon>Hexapoda</taxon>
        <taxon>Insecta</taxon>
        <taxon>Pterygota</taxon>
        <taxon>Neoptera</taxon>
        <taxon>Endopterygota</taxon>
        <taxon>Coleoptera</taxon>
        <taxon>Polyphaga</taxon>
        <taxon>Cucujiformia</taxon>
        <taxon>Tenebrionidae</taxon>
        <taxon>Tenebrio</taxon>
    </lineage>
</organism>
<evidence type="ECO:0000256" key="14">
    <source>
        <dbReference type="ARBA" id="ARBA00023242"/>
    </source>
</evidence>
<evidence type="ECO:0000256" key="4">
    <source>
        <dbReference type="ARBA" id="ARBA00008435"/>
    </source>
</evidence>
<evidence type="ECO:0000256" key="11">
    <source>
        <dbReference type="ARBA" id="ARBA00023014"/>
    </source>
</evidence>
<dbReference type="Pfam" id="PF13307">
    <property type="entry name" value="Helicase_C_2"/>
    <property type="match status" value="1"/>
</dbReference>
<evidence type="ECO:0000256" key="9">
    <source>
        <dbReference type="ARBA" id="ARBA00022840"/>
    </source>
</evidence>
<dbReference type="GO" id="GO:0005634">
    <property type="term" value="C:nucleus"/>
    <property type="evidence" value="ECO:0007669"/>
    <property type="project" value="UniProtKB-SubCell"/>
</dbReference>
<dbReference type="SMART" id="SM00488">
    <property type="entry name" value="DEXDc2"/>
    <property type="match status" value="1"/>
</dbReference>
<dbReference type="InterPro" id="IPR006555">
    <property type="entry name" value="ATP-dep_Helicase_C"/>
</dbReference>
<dbReference type="NCBIfam" id="TIGR00604">
    <property type="entry name" value="rad3"/>
    <property type="match status" value="1"/>
</dbReference>
<keyword evidence="10" id="KW-0408">Iron</keyword>
<evidence type="ECO:0000256" key="10">
    <source>
        <dbReference type="ARBA" id="ARBA00023004"/>
    </source>
</evidence>
<evidence type="ECO:0000313" key="20">
    <source>
        <dbReference type="Proteomes" id="UP000719412"/>
    </source>
</evidence>
<dbReference type="GO" id="GO:0016818">
    <property type="term" value="F:hydrolase activity, acting on acid anhydrides, in phosphorus-containing anhydrides"/>
    <property type="evidence" value="ECO:0007669"/>
    <property type="project" value="InterPro"/>
</dbReference>
<gene>
    <name evidence="19" type="ORF">GEV33_007750</name>
</gene>
<dbReference type="GO" id="GO:0034085">
    <property type="term" value="P:establishment of sister chromatid cohesion"/>
    <property type="evidence" value="ECO:0007669"/>
    <property type="project" value="TreeGrafter"/>
</dbReference>
<dbReference type="PANTHER" id="PTHR11472:SF41">
    <property type="entry name" value="ATP-DEPENDENT DNA HELICASE DDX11-RELATED"/>
    <property type="match status" value="1"/>
</dbReference>
<dbReference type="GO" id="GO:0051536">
    <property type="term" value="F:iron-sulfur cluster binding"/>
    <property type="evidence" value="ECO:0007669"/>
    <property type="project" value="UniProtKB-KW"/>
</dbReference>
<evidence type="ECO:0000256" key="15">
    <source>
        <dbReference type="PROSITE-ProRule" id="PRU00267"/>
    </source>
</evidence>
<sequence length="1265" mass="143497">MPKKKPGRNGYWQFVLETRDKMGGKRMSKEELESYTGKKWANMSKEERKPYEERAQLARRAFDGTKYTSDGLDIAVVEKQAKEAVDKQQEMRKDISRIIKLADCNQRLDQHIFFIIHINYLTHYPAEDKFYICEIAVSAVCLRNGVVDVFHRLVKPGKLPLGFYGSAKTHSKLTHQLLEFCHEEPYEDNTEEVFTEMVSFMKGHTKEEILTVYTKEIILDMTENVIQNFRAEFRMDEKINVYSLEVMFGTLKNTVAGNLVWPTDSTSQNEVEKDVYSYTADIACQFHEDFDISVFCSKSIVTRYGYMICDHCCPDLNIQLVAGVHVPVGVKVPQNSRGVVTNTPWSYSNESGQQVQEVRGQSSTGYEQHFPRLGGSSHVSTPSVVSFSSMKSARNETQPAPGPRAAARLEQSFRAIQPYPIQHDFMRCLYDVIENKKLGIFESPTGTGKSLSIICGAIRWLKDHNAHEREFFRTKIEDLEAEKKKISSKSTDWLSTQSQEIEITRQVNELKIQQNKIMVYDKKIENLKMKKHEIQKKKFTKSEMVVEKEKNDEDEDIVLDINIENEEEEQDEEEDKYKSTKIFICSRTHSQLSQFVGEILKSPFGKDVRVASLASRQNYCINPSVKVQDVEDLVKNGRQLNACPYYSSRLAAEDAEVILVPYNTILHKATREANGIDLKDNVIIIDEAHNLLEAMAQMHNSELSYSQIVQGLLQVKCYKQRFNTRFSAPNLLSINQLIFVITKLQQLLDESSETNTNTFTVENFVLTAKIDNYNMFKLVRFCKDSRIAQKVRSYALKYPFDQSIVETPVKKGVKDFLASIGNKKEPIVQTEKAPIAFSLTNPLLAIISFLESLTYSYSDGRIFIHTNKDKSKTKLQFLLLNPSQNFQDIVKYARSVIVAGGTMKPNEEFKNRLFINSGASSDRIVEFSCDHIIPPENILPIIVTGGPNKDKLLFNYENRMSMGDSIKRVIQEACKTVPGGIVIFFPSYNYENWVWQQIKDFSFGRPIFREPQDSGSVDAVLKSYSDAILKSNNHSALLLSVVGGKLSEGLNFSDDLGRCVIVVGLPYANIMAPDLKEKMMYLDKLEGSGAGKKFYEALCMKAVNQSIGRASHHDFPNQLTKHYPDHVPEASNSSTGNLISPDPTLDFLRGAAGVTPFTQVSSTCTDSYLDRAETRRFLGLIRVYRNRLSIGCTSGGEHKHHISNGSALISSIWDGTDHKTIRGGLSSLVDMSTDKSFWCAPEKSSSSACSEVEVTFWKNDHENVQ</sequence>
<evidence type="ECO:0000256" key="7">
    <source>
        <dbReference type="ARBA" id="ARBA00022801"/>
    </source>
</evidence>
<dbReference type="InterPro" id="IPR006554">
    <property type="entry name" value="Helicase-like_DEXD_c2"/>
</dbReference>
<comment type="similarity">
    <text evidence="4">Belongs to the DEAD box helicase family. DEAH subfamily. DDX11/CHL1 sub-subfamily.</text>
</comment>
<evidence type="ECO:0000259" key="17">
    <source>
        <dbReference type="PROSITE" id="PS50118"/>
    </source>
</evidence>
<evidence type="ECO:0000256" key="2">
    <source>
        <dbReference type="ARBA" id="ARBA00004123"/>
    </source>
</evidence>
<evidence type="ECO:0000256" key="3">
    <source>
        <dbReference type="ARBA" id="ARBA00007057"/>
    </source>
</evidence>
<feature type="coiled-coil region" evidence="16">
    <location>
        <begin position="469"/>
        <end position="537"/>
    </location>
</feature>
<dbReference type="Pfam" id="PF09011">
    <property type="entry name" value="HMG_box_2"/>
    <property type="match status" value="1"/>
</dbReference>
<dbReference type="GO" id="GO:0060964">
    <property type="term" value="P:regulation of miRNA-mediated gene silencing"/>
    <property type="evidence" value="ECO:0007669"/>
    <property type="project" value="InterPro"/>
</dbReference>
<comment type="subcellular location">
    <subcellularLocation>
        <location evidence="2">Nucleus</location>
    </subcellularLocation>
</comment>
<dbReference type="InterPro" id="IPR010614">
    <property type="entry name" value="RAD3-like_helicase_DEAD"/>
</dbReference>
<dbReference type="GO" id="GO:0046872">
    <property type="term" value="F:metal ion binding"/>
    <property type="evidence" value="ECO:0007669"/>
    <property type="project" value="UniProtKB-KW"/>
</dbReference>
<name>A0A8J6HIQ8_TENMO</name>
<dbReference type="GO" id="GO:0006139">
    <property type="term" value="P:nucleobase-containing compound metabolic process"/>
    <property type="evidence" value="ECO:0007669"/>
    <property type="project" value="InterPro"/>
</dbReference>
<dbReference type="Gene3D" id="3.40.50.300">
    <property type="entry name" value="P-loop containing nucleotide triphosphate hydrolases"/>
    <property type="match status" value="4"/>
</dbReference>
<keyword evidence="8" id="KW-0347">Helicase</keyword>
<dbReference type="SUPFAM" id="SSF47095">
    <property type="entry name" value="HMG-box"/>
    <property type="match status" value="1"/>
</dbReference>
<evidence type="ECO:0000256" key="6">
    <source>
        <dbReference type="ARBA" id="ARBA00022741"/>
    </source>
</evidence>
<evidence type="ECO:0008006" key="21">
    <source>
        <dbReference type="Google" id="ProtNLM"/>
    </source>
</evidence>
<dbReference type="GO" id="GO:0003677">
    <property type="term" value="F:DNA binding"/>
    <property type="evidence" value="ECO:0007669"/>
    <property type="project" value="UniProtKB-UniRule"/>
</dbReference>
<keyword evidence="16" id="KW-0175">Coiled coil</keyword>
<dbReference type="InterPro" id="IPR027417">
    <property type="entry name" value="P-loop_NTPase"/>
</dbReference>
<evidence type="ECO:0000256" key="12">
    <source>
        <dbReference type="ARBA" id="ARBA00023158"/>
    </source>
</evidence>
<comment type="caution">
    <text evidence="19">The sequence shown here is derived from an EMBL/GenBank/DDBJ whole genome shotgun (WGS) entry which is preliminary data.</text>
</comment>
<dbReference type="InterPro" id="IPR045028">
    <property type="entry name" value="DinG/Rad3-like"/>
</dbReference>
<dbReference type="Pfam" id="PF13017">
    <property type="entry name" value="Maelstrom"/>
    <property type="match status" value="1"/>
</dbReference>
<keyword evidence="14 15" id="KW-0539">Nucleus</keyword>
<comment type="cofactor">
    <cofactor evidence="1">
        <name>[4Fe-4S] cluster</name>
        <dbReference type="ChEBI" id="CHEBI:49883"/>
    </cofactor>
</comment>
<comment type="similarity">
    <text evidence="3">Belongs to the maelstrom family.</text>
</comment>
<dbReference type="AlphaFoldDB" id="A0A8J6HIQ8"/>
<feature type="domain" description="HMG box" evidence="17">
    <location>
        <begin position="4"/>
        <end position="63"/>
    </location>
</feature>
<evidence type="ECO:0000313" key="19">
    <source>
        <dbReference type="EMBL" id="KAH0815042.1"/>
    </source>
</evidence>
<evidence type="ECO:0000256" key="13">
    <source>
        <dbReference type="ARBA" id="ARBA00023235"/>
    </source>
</evidence>
<keyword evidence="9" id="KW-0067">ATP-binding</keyword>
<dbReference type="PANTHER" id="PTHR11472">
    <property type="entry name" value="DNA REPAIR DEAD HELICASE RAD3/XP-D SUBFAMILY MEMBER"/>
    <property type="match status" value="1"/>
</dbReference>
<evidence type="ECO:0000256" key="1">
    <source>
        <dbReference type="ARBA" id="ARBA00001966"/>
    </source>
</evidence>
<accession>A0A8J6HIQ8</accession>
<dbReference type="Pfam" id="PF06733">
    <property type="entry name" value="DEAD_2"/>
    <property type="match status" value="1"/>
</dbReference>